<dbReference type="AlphaFoldDB" id="A0A1H8H2U8"/>
<dbReference type="EMBL" id="FOCM01000004">
    <property type="protein sequence ID" value="SEN50047.1"/>
    <property type="molecule type" value="Genomic_DNA"/>
</dbReference>
<evidence type="ECO:0000256" key="1">
    <source>
        <dbReference type="SAM" id="MobiDB-lite"/>
    </source>
</evidence>
<feature type="domain" description="SseB protein N-terminal" evidence="2">
    <location>
        <begin position="9"/>
        <end position="117"/>
    </location>
</feature>
<dbReference type="RefSeq" id="WP_091845493.1">
    <property type="nucleotide sequence ID" value="NZ_FOCM01000004.1"/>
</dbReference>
<evidence type="ECO:0000259" key="2">
    <source>
        <dbReference type="Pfam" id="PF07179"/>
    </source>
</evidence>
<dbReference type="InterPro" id="IPR009839">
    <property type="entry name" value="SseB_N"/>
</dbReference>
<name>A0A1H8H2U8_9RHOB</name>
<gene>
    <name evidence="3" type="ORF">SAMN04488011_104284</name>
</gene>
<evidence type="ECO:0000313" key="3">
    <source>
        <dbReference type="EMBL" id="SEN50047.1"/>
    </source>
</evidence>
<evidence type="ECO:0000313" key="4">
    <source>
        <dbReference type="Proteomes" id="UP000199372"/>
    </source>
</evidence>
<proteinExistence type="predicted"/>
<accession>A0A1H8H2U8</accession>
<dbReference type="Pfam" id="PF07179">
    <property type="entry name" value="SseB"/>
    <property type="match status" value="1"/>
</dbReference>
<keyword evidence="4" id="KW-1185">Reference proteome</keyword>
<feature type="region of interest" description="Disordered" evidence="1">
    <location>
        <begin position="237"/>
        <end position="258"/>
    </location>
</feature>
<dbReference type="Proteomes" id="UP000199372">
    <property type="component" value="Unassembled WGS sequence"/>
</dbReference>
<organism evidence="3 4">
    <name type="scientific">Palleronia pelagia</name>
    <dbReference type="NCBI Taxonomy" id="387096"/>
    <lineage>
        <taxon>Bacteria</taxon>
        <taxon>Pseudomonadati</taxon>
        <taxon>Pseudomonadota</taxon>
        <taxon>Alphaproteobacteria</taxon>
        <taxon>Rhodobacterales</taxon>
        <taxon>Roseobacteraceae</taxon>
        <taxon>Palleronia</taxon>
    </lineage>
</organism>
<sequence>MTPLDTAHAAMEAAPDDDDARLTFYDRVAAAELYLLLTAEPEGDALDPRLFETSQGTFVLVFDRVERLGDFAHDGAPYAALSGRTLTAMLTGQGVGLALNPGVAPSSFLMPPDAVDWLAGTLRDGPDEIDARPTEIAAPTGLPEKLLGALDAKLATATGLARMAYLVATTYEGGGRGHMLAFIDPARGANGALARAVREALVFSGLEAGTLDVAFFDASDPMAARLSRHGLRFDLPKFEPRAAPSAPGTDPDRPPKLR</sequence>
<reference evidence="4" key="1">
    <citation type="submission" date="2016-10" db="EMBL/GenBank/DDBJ databases">
        <authorList>
            <person name="Varghese N."/>
            <person name="Submissions S."/>
        </authorList>
    </citation>
    <scope>NUCLEOTIDE SEQUENCE [LARGE SCALE GENOMIC DNA]</scope>
    <source>
        <strain evidence="4">DSM 26893</strain>
    </source>
</reference>
<protein>
    <submittedName>
        <fullName evidence="3">SseB protein N-terminal domain-containing protein</fullName>
    </submittedName>
</protein>
<dbReference type="OrthoDB" id="7831317at2"/>